<evidence type="ECO:0000313" key="2">
    <source>
        <dbReference type="Proteomes" id="UP001138894"/>
    </source>
</evidence>
<keyword evidence="2" id="KW-1185">Reference proteome</keyword>
<name>A0A9X1F6M6_9FLAO</name>
<dbReference type="RefSeq" id="WP_218544922.1">
    <property type="nucleotide sequence ID" value="NZ_JAGSPD010000003.1"/>
</dbReference>
<sequence>MKRNGREIEEFGSLLNKAIKGEAKIQTHYAKVESVDWNNRTMVVKDLIDDLEFFDVILGLGSVNIKPVLGTLCLIGVILNNDAQTFLISANEIEGIEIIDKTGFKAYLNNGKLTLNGENYEGIVKAPELKLQIDKNTKILQMIQQVFSSWVTSPNDGGAALKGLSGQFTSLQRADLANIKNETIKHGNGN</sequence>
<accession>A0A9X1F6M6</accession>
<proteinExistence type="predicted"/>
<evidence type="ECO:0000313" key="1">
    <source>
        <dbReference type="EMBL" id="MBV7268367.1"/>
    </source>
</evidence>
<protein>
    <submittedName>
        <fullName evidence="1">Uncharacterized protein</fullName>
    </submittedName>
</protein>
<dbReference type="Proteomes" id="UP001138894">
    <property type="component" value="Unassembled WGS sequence"/>
</dbReference>
<comment type="caution">
    <text evidence="1">The sequence shown here is derived from an EMBL/GenBank/DDBJ whole genome shotgun (WGS) entry which is preliminary data.</text>
</comment>
<gene>
    <name evidence="1" type="ORF">KCG49_04060</name>
</gene>
<dbReference type="AlphaFoldDB" id="A0A9X1F6M6"/>
<organism evidence="1 2">
    <name type="scientific">Winogradskyella luteola</name>
    <dbReference type="NCBI Taxonomy" id="2828330"/>
    <lineage>
        <taxon>Bacteria</taxon>
        <taxon>Pseudomonadati</taxon>
        <taxon>Bacteroidota</taxon>
        <taxon>Flavobacteriia</taxon>
        <taxon>Flavobacteriales</taxon>
        <taxon>Flavobacteriaceae</taxon>
        <taxon>Winogradskyella</taxon>
    </lineage>
</organism>
<dbReference type="EMBL" id="JAGSPD010000003">
    <property type="protein sequence ID" value="MBV7268367.1"/>
    <property type="molecule type" value="Genomic_DNA"/>
</dbReference>
<reference evidence="1" key="1">
    <citation type="submission" date="2021-04" db="EMBL/GenBank/DDBJ databases">
        <authorList>
            <person name="Pira H."/>
            <person name="Risdian C."/>
            <person name="Wink J."/>
        </authorList>
    </citation>
    <scope>NUCLEOTIDE SEQUENCE</scope>
    <source>
        <strain evidence="1">WHY3</strain>
    </source>
</reference>